<dbReference type="Pfam" id="PF02601">
    <property type="entry name" value="Exonuc_VII_L"/>
    <property type="match status" value="1"/>
</dbReference>
<evidence type="ECO:0000313" key="10">
    <source>
        <dbReference type="Proteomes" id="UP000534294"/>
    </source>
</evidence>
<keyword evidence="4 5" id="KW-0269">Exonuclease</keyword>
<dbReference type="GO" id="GO:0008855">
    <property type="term" value="F:exodeoxyribonuclease VII activity"/>
    <property type="evidence" value="ECO:0007669"/>
    <property type="project" value="UniProtKB-UniRule"/>
</dbReference>
<dbReference type="GO" id="GO:0003676">
    <property type="term" value="F:nucleic acid binding"/>
    <property type="evidence" value="ECO:0007669"/>
    <property type="project" value="InterPro"/>
</dbReference>
<dbReference type="InterPro" id="IPR025824">
    <property type="entry name" value="OB-fold_nuc-bd_dom"/>
</dbReference>
<evidence type="ECO:0000256" key="5">
    <source>
        <dbReference type="HAMAP-Rule" id="MF_00378"/>
    </source>
</evidence>
<dbReference type="Pfam" id="PF13742">
    <property type="entry name" value="tRNA_anti_2"/>
    <property type="match status" value="1"/>
</dbReference>
<sequence>MSAENVLSVSELTREIREVLQGHIGTVWVEGEISNHRLQGSGHQYFTLKDAGSQLSCVMFRGARSSVRLSDGALVQVHGEISVYEPRGQYQMVVKQVQMKGQGSLQARFEALKRKLYEEGLFDADNKQSVPKYPRVVALVTSPTGAAIQDMLNILTRRAPWIHILVFPVRVQGQGVEHETIRALEMLNDATAYGLPIPDTIVIGRGGGSIEDLWAYNEEALARAIFASAIPVISAVGHEIDFTIADFVADLRAPTPSAAAELLAPDVTEIKRHFDSLSRRLSGQVTTFLDRHEQTLDFMARSALKTAPAYQLQTAEQAVDEMEAHLKEASREQLRTLVDEVQERQQIIAEHHPRIMLMEAAHRLEHQARQVQQSMMHRLERLTDQVSSRAQLIKHLGPESILSRGFSYTTDAHGNVIRDAREVAAGETLVTRLQQGTVKSTVV</sequence>
<dbReference type="InterPro" id="IPR003753">
    <property type="entry name" value="Exonuc_VII_L"/>
</dbReference>
<gene>
    <name evidence="5" type="primary">xseA</name>
    <name evidence="9" type="ORF">HNQ64_003679</name>
</gene>
<comment type="caution">
    <text evidence="9">The sequence shown here is derived from an EMBL/GenBank/DDBJ whole genome shotgun (WGS) entry which is preliminary data.</text>
</comment>
<comment type="function">
    <text evidence="5">Bidirectionally degrades single-stranded DNA into large acid-insoluble oligonucleotides, which are then degraded further into small acid-soluble oligonucleotides.</text>
</comment>
<dbReference type="PANTHER" id="PTHR30008:SF0">
    <property type="entry name" value="EXODEOXYRIBONUCLEASE 7 LARGE SUBUNIT"/>
    <property type="match status" value="1"/>
</dbReference>
<dbReference type="EMBL" id="JACHIF010000008">
    <property type="protein sequence ID" value="MBB5039407.1"/>
    <property type="molecule type" value="Genomic_DNA"/>
</dbReference>
<comment type="subunit">
    <text evidence="5">Heterooligomer composed of large and small subunits.</text>
</comment>
<dbReference type="CDD" id="cd04489">
    <property type="entry name" value="ExoVII_LU_OBF"/>
    <property type="match status" value="1"/>
</dbReference>
<comment type="catalytic activity">
    <reaction evidence="5 6">
        <text>Exonucleolytic cleavage in either 5'- to 3'- or 3'- to 5'-direction to yield nucleoside 5'-phosphates.</text>
        <dbReference type="EC" id="3.1.11.6"/>
    </reaction>
</comment>
<dbReference type="GO" id="GO:0006308">
    <property type="term" value="P:DNA catabolic process"/>
    <property type="evidence" value="ECO:0007669"/>
    <property type="project" value="UniProtKB-UniRule"/>
</dbReference>
<reference evidence="9 10" key="1">
    <citation type="submission" date="2020-08" db="EMBL/GenBank/DDBJ databases">
        <title>Genomic Encyclopedia of Type Strains, Phase IV (KMG-IV): sequencing the most valuable type-strain genomes for metagenomic binning, comparative biology and taxonomic classification.</title>
        <authorList>
            <person name="Goeker M."/>
        </authorList>
    </citation>
    <scope>NUCLEOTIDE SEQUENCE [LARGE SCALE GENOMIC DNA]</scope>
    <source>
        <strain evidence="9 10">DSM 12251</strain>
    </source>
</reference>
<evidence type="ECO:0000259" key="8">
    <source>
        <dbReference type="Pfam" id="PF13742"/>
    </source>
</evidence>
<dbReference type="PANTHER" id="PTHR30008">
    <property type="entry name" value="EXODEOXYRIBONUCLEASE 7 LARGE SUBUNIT"/>
    <property type="match status" value="1"/>
</dbReference>
<keyword evidence="10" id="KW-1185">Reference proteome</keyword>
<evidence type="ECO:0000256" key="3">
    <source>
        <dbReference type="ARBA" id="ARBA00022801"/>
    </source>
</evidence>
<evidence type="ECO:0000313" key="9">
    <source>
        <dbReference type="EMBL" id="MBB5039407.1"/>
    </source>
</evidence>
<comment type="subcellular location">
    <subcellularLocation>
        <location evidence="5 6">Cytoplasm</location>
    </subcellularLocation>
</comment>
<accession>A0A7W8DRG2</accession>
<organism evidence="9 10">
    <name type="scientific">Prosthecobacter dejongeii</name>
    <dbReference type="NCBI Taxonomy" id="48465"/>
    <lineage>
        <taxon>Bacteria</taxon>
        <taxon>Pseudomonadati</taxon>
        <taxon>Verrucomicrobiota</taxon>
        <taxon>Verrucomicrobiia</taxon>
        <taxon>Verrucomicrobiales</taxon>
        <taxon>Verrucomicrobiaceae</taxon>
        <taxon>Prosthecobacter</taxon>
    </lineage>
</organism>
<evidence type="ECO:0000256" key="2">
    <source>
        <dbReference type="ARBA" id="ARBA00022722"/>
    </source>
</evidence>
<dbReference type="InterPro" id="IPR020579">
    <property type="entry name" value="Exonuc_VII_lsu_C"/>
</dbReference>
<dbReference type="Proteomes" id="UP000534294">
    <property type="component" value="Unassembled WGS sequence"/>
</dbReference>
<keyword evidence="3 5" id="KW-0378">Hydrolase</keyword>
<evidence type="ECO:0000256" key="6">
    <source>
        <dbReference type="RuleBase" id="RU004355"/>
    </source>
</evidence>
<dbReference type="GO" id="GO:0005737">
    <property type="term" value="C:cytoplasm"/>
    <property type="evidence" value="ECO:0007669"/>
    <property type="project" value="UniProtKB-SubCell"/>
</dbReference>
<dbReference type="GO" id="GO:0009318">
    <property type="term" value="C:exodeoxyribonuclease VII complex"/>
    <property type="evidence" value="ECO:0007669"/>
    <property type="project" value="UniProtKB-UniRule"/>
</dbReference>
<evidence type="ECO:0000259" key="7">
    <source>
        <dbReference type="Pfam" id="PF02601"/>
    </source>
</evidence>
<dbReference type="AlphaFoldDB" id="A0A7W8DRG2"/>
<protein>
    <recommendedName>
        <fullName evidence="5">Exodeoxyribonuclease 7 large subunit</fullName>
        <ecNumber evidence="5">3.1.11.6</ecNumber>
    </recommendedName>
    <alternativeName>
        <fullName evidence="5">Exodeoxyribonuclease VII large subunit</fullName>
        <shortName evidence="5">Exonuclease VII large subunit</shortName>
    </alternativeName>
</protein>
<name>A0A7W8DRG2_9BACT</name>
<dbReference type="HAMAP" id="MF_00378">
    <property type="entry name" value="Exonuc_7_L"/>
    <property type="match status" value="1"/>
</dbReference>
<keyword evidence="1 5" id="KW-0963">Cytoplasm</keyword>
<dbReference type="RefSeq" id="WP_184211155.1">
    <property type="nucleotide sequence ID" value="NZ_JACHIF010000008.1"/>
</dbReference>
<evidence type="ECO:0000256" key="4">
    <source>
        <dbReference type="ARBA" id="ARBA00022839"/>
    </source>
</evidence>
<feature type="domain" description="OB-fold nucleic acid binding" evidence="8">
    <location>
        <begin position="7"/>
        <end position="98"/>
    </location>
</feature>
<proteinExistence type="inferred from homology"/>
<feature type="domain" description="Exonuclease VII large subunit C-terminal" evidence="7">
    <location>
        <begin position="121"/>
        <end position="440"/>
    </location>
</feature>
<dbReference type="NCBIfam" id="TIGR00237">
    <property type="entry name" value="xseA"/>
    <property type="match status" value="1"/>
</dbReference>
<dbReference type="EC" id="3.1.11.6" evidence="5"/>
<comment type="similarity">
    <text evidence="5 6">Belongs to the XseA family.</text>
</comment>
<evidence type="ECO:0000256" key="1">
    <source>
        <dbReference type="ARBA" id="ARBA00022490"/>
    </source>
</evidence>
<keyword evidence="2 5" id="KW-0540">Nuclease</keyword>